<keyword evidence="2" id="KW-1185">Reference proteome</keyword>
<name>A0A9J2PW12_ASCLU</name>
<evidence type="ECO:0000256" key="1">
    <source>
        <dbReference type="SAM" id="MobiDB-lite"/>
    </source>
</evidence>
<proteinExistence type="predicted"/>
<feature type="compositionally biased region" description="Low complexity" evidence="1">
    <location>
        <begin position="195"/>
        <end position="224"/>
    </location>
</feature>
<evidence type="ECO:0000313" key="3">
    <source>
        <dbReference type="WBParaSite" id="ALUE_0001432001-mRNA-1"/>
    </source>
</evidence>
<sequence>MSKGRDALFRWDVHLSVQGKDGSRTHQRALLFIMLGRTHQGAITEFVVQRCLFVMDILFKREEVDAFCPIFCPNVSGCEREVWMRETSLQTTLCYSMPRRNKQAVRDRRHYCMLRKASMRLDQLSHATITRIAEEVRTRLPVASSSIVDAEFASLNYDPIEKNTVMEIRFPFMLNVLVTGEGCARRSINTPSDTSESSSAPSSLEQSLSSASESEGALSMLSSSPKTAVDKRSPMKLNNHFL</sequence>
<evidence type="ECO:0000313" key="2">
    <source>
        <dbReference type="Proteomes" id="UP000036681"/>
    </source>
</evidence>
<protein>
    <submittedName>
        <fullName evidence="3">Uncharacterized protein</fullName>
    </submittedName>
</protein>
<dbReference type="WBParaSite" id="ALUE_0001432001-mRNA-1">
    <property type="protein sequence ID" value="ALUE_0001432001-mRNA-1"/>
    <property type="gene ID" value="ALUE_0001432001"/>
</dbReference>
<organism evidence="2 3">
    <name type="scientific">Ascaris lumbricoides</name>
    <name type="common">Giant roundworm</name>
    <dbReference type="NCBI Taxonomy" id="6252"/>
    <lineage>
        <taxon>Eukaryota</taxon>
        <taxon>Metazoa</taxon>
        <taxon>Ecdysozoa</taxon>
        <taxon>Nematoda</taxon>
        <taxon>Chromadorea</taxon>
        <taxon>Rhabditida</taxon>
        <taxon>Spirurina</taxon>
        <taxon>Ascaridomorpha</taxon>
        <taxon>Ascaridoidea</taxon>
        <taxon>Ascarididae</taxon>
        <taxon>Ascaris</taxon>
    </lineage>
</organism>
<dbReference type="Proteomes" id="UP000036681">
    <property type="component" value="Unplaced"/>
</dbReference>
<feature type="region of interest" description="Disordered" evidence="1">
    <location>
        <begin position="187"/>
        <end position="242"/>
    </location>
</feature>
<dbReference type="AlphaFoldDB" id="A0A9J2PW12"/>
<reference evidence="3" key="1">
    <citation type="submission" date="2023-03" db="UniProtKB">
        <authorList>
            <consortium name="WormBaseParasite"/>
        </authorList>
    </citation>
    <scope>IDENTIFICATION</scope>
</reference>
<accession>A0A9J2PW12</accession>